<sequence>MSGPLDGIRGIELAGIGPAPLAAMLLADLGAEILRIEAPFEREPAVTIKRDKDVTLRGRKAMILDLKSKKGREYLLELCTKADLLIEGFRPGVMERLGLGPEDVFKENPKLVYGRMTGWGQTGPMADRVGHDINYIGLGGALNPIGPADRVPPPPLNLVGDSGGGTMFLVLGLLSAYIETQKSGLGQVVDAAIVDGTVALMAPFFGMLASGKWKNERESNMIDGSCPWYRVYETADGKYISVGAIETKFYKSLITQLGLDTGELPDQFDESRWNEIGASFERAFATKTRDEWAAILEQHDCCATPVLSLHEMGSHPHIQARGTVVEHDGVPQPAPAPRFSRTPGKIAHIAGTAFWETEELLSRWGIVSPGW</sequence>
<dbReference type="InterPro" id="IPR023606">
    <property type="entry name" value="CoA-Trfase_III_dom_1_sf"/>
</dbReference>
<gene>
    <name evidence="1" type="ORF">GQF03_10070</name>
</gene>
<dbReference type="GO" id="GO:0016740">
    <property type="term" value="F:transferase activity"/>
    <property type="evidence" value="ECO:0007669"/>
    <property type="project" value="UniProtKB-KW"/>
</dbReference>
<accession>A0A845MFR2</accession>
<reference evidence="1 2" key="1">
    <citation type="journal article" date="2014" name="Int. J. Syst. Evol. Microbiol.">
        <title>Sneathiella chungangensis sp. nov., isolated from a marine sand, and emended description of the genus Sneathiella.</title>
        <authorList>
            <person name="Siamphan C."/>
            <person name="Kim H."/>
            <person name="Lee J.S."/>
            <person name="Kim W."/>
        </authorList>
    </citation>
    <scope>NUCLEOTIDE SEQUENCE [LARGE SCALE GENOMIC DNA]</scope>
    <source>
        <strain evidence="1 2">KCTC 32476</strain>
    </source>
</reference>
<dbReference type="InterPro" id="IPR050509">
    <property type="entry name" value="CoA-transferase_III"/>
</dbReference>
<protein>
    <submittedName>
        <fullName evidence="1">CoA transferase</fullName>
    </submittedName>
</protein>
<keyword evidence="2" id="KW-1185">Reference proteome</keyword>
<name>A0A845MFR2_9PROT</name>
<dbReference type="Pfam" id="PF02515">
    <property type="entry name" value="CoA_transf_3"/>
    <property type="match status" value="1"/>
</dbReference>
<dbReference type="Gene3D" id="3.40.50.10540">
    <property type="entry name" value="Crotonobetainyl-coa:carnitine coa-transferase, domain 1"/>
    <property type="match status" value="1"/>
</dbReference>
<dbReference type="SUPFAM" id="SSF89796">
    <property type="entry name" value="CoA-transferase family III (CaiB/BaiF)"/>
    <property type="match status" value="1"/>
</dbReference>
<evidence type="ECO:0000313" key="2">
    <source>
        <dbReference type="Proteomes" id="UP000445696"/>
    </source>
</evidence>
<comment type="caution">
    <text evidence="1">The sequence shown here is derived from an EMBL/GenBank/DDBJ whole genome shotgun (WGS) entry which is preliminary data.</text>
</comment>
<dbReference type="EMBL" id="WTVA01000004">
    <property type="protein sequence ID" value="MZR22679.1"/>
    <property type="molecule type" value="Genomic_DNA"/>
</dbReference>
<proteinExistence type="predicted"/>
<dbReference type="AlphaFoldDB" id="A0A845MFR2"/>
<keyword evidence="1" id="KW-0808">Transferase</keyword>
<organism evidence="1 2">
    <name type="scientific">Sneathiella chungangensis</name>
    <dbReference type="NCBI Taxonomy" id="1418234"/>
    <lineage>
        <taxon>Bacteria</taxon>
        <taxon>Pseudomonadati</taxon>
        <taxon>Pseudomonadota</taxon>
        <taxon>Alphaproteobacteria</taxon>
        <taxon>Sneathiellales</taxon>
        <taxon>Sneathiellaceae</taxon>
        <taxon>Sneathiella</taxon>
    </lineage>
</organism>
<dbReference type="Proteomes" id="UP000445696">
    <property type="component" value="Unassembled WGS sequence"/>
</dbReference>
<dbReference type="RefSeq" id="WP_161339149.1">
    <property type="nucleotide sequence ID" value="NZ_JBHSDG010000004.1"/>
</dbReference>
<evidence type="ECO:0000313" key="1">
    <source>
        <dbReference type="EMBL" id="MZR22679.1"/>
    </source>
</evidence>
<dbReference type="OrthoDB" id="9806585at2"/>
<dbReference type="InterPro" id="IPR003673">
    <property type="entry name" value="CoA-Trfase_fam_III"/>
</dbReference>
<dbReference type="InterPro" id="IPR044855">
    <property type="entry name" value="CoA-Trfase_III_dom3_sf"/>
</dbReference>
<dbReference type="PANTHER" id="PTHR48228:SF5">
    <property type="entry name" value="ALPHA-METHYLACYL-COA RACEMASE"/>
    <property type="match status" value="1"/>
</dbReference>
<dbReference type="PANTHER" id="PTHR48228">
    <property type="entry name" value="SUCCINYL-COA--D-CITRAMALATE COA-TRANSFERASE"/>
    <property type="match status" value="1"/>
</dbReference>
<dbReference type="Gene3D" id="3.30.1540.10">
    <property type="entry name" value="formyl-coa transferase, domain 3"/>
    <property type="match status" value="1"/>
</dbReference>